<keyword evidence="2" id="KW-1185">Reference proteome</keyword>
<reference evidence="1" key="1">
    <citation type="submission" date="2020-05" db="EMBL/GenBank/DDBJ databases">
        <title>Large-scale comparative analyses of tick genomes elucidate their genetic diversity and vector capacities.</title>
        <authorList>
            <person name="Jia N."/>
            <person name="Wang J."/>
            <person name="Shi W."/>
            <person name="Du L."/>
            <person name="Sun Y."/>
            <person name="Zhan W."/>
            <person name="Jiang J."/>
            <person name="Wang Q."/>
            <person name="Zhang B."/>
            <person name="Ji P."/>
            <person name="Sakyi L.B."/>
            <person name="Cui X."/>
            <person name="Yuan T."/>
            <person name="Jiang B."/>
            <person name="Yang W."/>
            <person name="Lam T.T.-Y."/>
            <person name="Chang Q."/>
            <person name="Ding S."/>
            <person name="Wang X."/>
            <person name="Zhu J."/>
            <person name="Ruan X."/>
            <person name="Zhao L."/>
            <person name="Wei J."/>
            <person name="Que T."/>
            <person name="Du C."/>
            <person name="Cheng J."/>
            <person name="Dai P."/>
            <person name="Han X."/>
            <person name="Huang E."/>
            <person name="Gao Y."/>
            <person name="Liu J."/>
            <person name="Shao H."/>
            <person name="Ye R."/>
            <person name="Li L."/>
            <person name="Wei W."/>
            <person name="Wang X."/>
            <person name="Wang C."/>
            <person name="Yang T."/>
            <person name="Huo Q."/>
            <person name="Li W."/>
            <person name="Guo W."/>
            <person name="Chen H."/>
            <person name="Zhou L."/>
            <person name="Ni X."/>
            <person name="Tian J."/>
            <person name="Zhou Y."/>
            <person name="Sheng Y."/>
            <person name="Liu T."/>
            <person name="Pan Y."/>
            <person name="Xia L."/>
            <person name="Li J."/>
            <person name="Zhao F."/>
            <person name="Cao W."/>
        </authorList>
    </citation>
    <scope>NUCLEOTIDE SEQUENCE</scope>
    <source>
        <strain evidence="1">Dsil-2018</strain>
    </source>
</reference>
<accession>A0ACB8E1M2</accession>
<proteinExistence type="predicted"/>
<dbReference type="Proteomes" id="UP000821865">
    <property type="component" value="Chromosome 1"/>
</dbReference>
<dbReference type="EMBL" id="CM023470">
    <property type="protein sequence ID" value="KAH7980704.1"/>
    <property type="molecule type" value="Genomic_DNA"/>
</dbReference>
<protein>
    <submittedName>
        <fullName evidence="1">Uncharacterized protein</fullName>
    </submittedName>
</protein>
<evidence type="ECO:0000313" key="1">
    <source>
        <dbReference type="EMBL" id="KAH7980704.1"/>
    </source>
</evidence>
<organism evidence="1 2">
    <name type="scientific">Dermacentor silvarum</name>
    <name type="common">Tick</name>
    <dbReference type="NCBI Taxonomy" id="543639"/>
    <lineage>
        <taxon>Eukaryota</taxon>
        <taxon>Metazoa</taxon>
        <taxon>Ecdysozoa</taxon>
        <taxon>Arthropoda</taxon>
        <taxon>Chelicerata</taxon>
        <taxon>Arachnida</taxon>
        <taxon>Acari</taxon>
        <taxon>Parasitiformes</taxon>
        <taxon>Ixodida</taxon>
        <taxon>Ixodoidea</taxon>
        <taxon>Ixodidae</taxon>
        <taxon>Rhipicephalinae</taxon>
        <taxon>Dermacentor</taxon>
    </lineage>
</organism>
<name>A0ACB8E1M2_DERSI</name>
<gene>
    <name evidence="1" type="ORF">HPB49_018386</name>
</gene>
<evidence type="ECO:0000313" key="2">
    <source>
        <dbReference type="Proteomes" id="UP000821865"/>
    </source>
</evidence>
<sequence length="74" mass="8394">MKKRLPSVCCWWRAPHEQEVGRDVTLMDLVNEFAVLLPVPHQDADCTEEYASAARQQLLRETDLEAGGVAQLQE</sequence>
<comment type="caution">
    <text evidence="1">The sequence shown here is derived from an EMBL/GenBank/DDBJ whole genome shotgun (WGS) entry which is preliminary data.</text>
</comment>